<comment type="caution">
    <text evidence="2">The sequence shown here is derived from an EMBL/GenBank/DDBJ whole genome shotgun (WGS) entry which is preliminary data.</text>
</comment>
<feature type="region of interest" description="Disordered" evidence="1">
    <location>
        <begin position="1"/>
        <end position="49"/>
    </location>
</feature>
<name>A0A9W6TTC7_9STRA</name>
<accession>A0A9W6TTC7</accession>
<proteinExistence type="predicted"/>
<evidence type="ECO:0000256" key="1">
    <source>
        <dbReference type="SAM" id="MobiDB-lite"/>
    </source>
</evidence>
<sequence length="568" mass="63777">MTVDETEQGQETQQTQTKRPQETEDKPKKKQKGEKKETREDTEDLEGQSEDLKSAHAAMKSINQVKTINGSVQFEMRNEWPKALYRIEGSLKRQEGLGPQAADQPAVEVAARALESAAAVFKKLHWTEDNVQELLNMLAVLTQVCSKNNMLRRHLHRKLQPIRLAKVRTHVGFEYDFGSLLTLNYAYVLSFRRFSKALLDLLDERKRKLTQPAKPAQSGTISSKNTSEADDRLAEVLAQVEQWQDGIFSMDQLDKVIKVLSEIVSCKSKGWKPRADPTFNACLDKLKSCIKMIKKQALRNKRLHSIKRRSFSQNDSRALFLAVPMYRACILRGLSTGTATALQLHLVNVCIRGLSAETATALQLHLVSGKMKRGGGGYKLVQKSLGELDGVVVRQETQVGEIVAQAVVIPWEASNKYSIHRLPTGKKVKNHPSDHAGWSSTGPELKAVEPFMRAHEKSWFCSRIVLQYLGCGCLRPLKMHFSVAGDNGDVYVIDRPYKCGGALCCQLEMNLSGVSEDSVEVKRIGRIREDFSPYMGRCCSACCLATSYTDIERALPDGTYEKRYSLRV</sequence>
<gene>
    <name evidence="2" type="ORF">Plil01_000869700</name>
</gene>
<dbReference type="Proteomes" id="UP001165083">
    <property type="component" value="Unassembled WGS sequence"/>
</dbReference>
<evidence type="ECO:0000313" key="2">
    <source>
        <dbReference type="EMBL" id="GMF21932.1"/>
    </source>
</evidence>
<organism evidence="2 3">
    <name type="scientific">Phytophthora lilii</name>
    <dbReference type="NCBI Taxonomy" id="2077276"/>
    <lineage>
        <taxon>Eukaryota</taxon>
        <taxon>Sar</taxon>
        <taxon>Stramenopiles</taxon>
        <taxon>Oomycota</taxon>
        <taxon>Peronosporomycetes</taxon>
        <taxon>Peronosporales</taxon>
        <taxon>Peronosporaceae</taxon>
        <taxon>Phytophthora</taxon>
    </lineage>
</organism>
<evidence type="ECO:0000313" key="3">
    <source>
        <dbReference type="Proteomes" id="UP001165083"/>
    </source>
</evidence>
<dbReference type="AlphaFoldDB" id="A0A9W6TTC7"/>
<feature type="compositionally biased region" description="Acidic residues" evidence="1">
    <location>
        <begin position="40"/>
        <end position="49"/>
    </location>
</feature>
<keyword evidence="3" id="KW-1185">Reference proteome</keyword>
<dbReference type="OrthoDB" id="444338at2759"/>
<protein>
    <submittedName>
        <fullName evidence="2">Unnamed protein product</fullName>
    </submittedName>
</protein>
<dbReference type="EMBL" id="BSXW01000422">
    <property type="protein sequence ID" value="GMF21932.1"/>
    <property type="molecule type" value="Genomic_DNA"/>
</dbReference>
<reference evidence="2" key="1">
    <citation type="submission" date="2023-04" db="EMBL/GenBank/DDBJ databases">
        <title>Phytophthora lilii NBRC 32176.</title>
        <authorList>
            <person name="Ichikawa N."/>
            <person name="Sato H."/>
            <person name="Tonouchi N."/>
        </authorList>
    </citation>
    <scope>NUCLEOTIDE SEQUENCE</scope>
    <source>
        <strain evidence="2">NBRC 32176</strain>
    </source>
</reference>